<dbReference type="InterPro" id="IPR022905">
    <property type="entry name" value="Rpo11-like"/>
</dbReference>
<evidence type="ECO:0000313" key="9">
    <source>
        <dbReference type="EMBL" id="KAF2896940.1"/>
    </source>
</evidence>
<dbReference type="InterPro" id="IPR009025">
    <property type="entry name" value="RBP11-like_dimer"/>
</dbReference>
<dbReference type="Gene3D" id="3.30.1360.10">
    <property type="entry name" value="RNA polymerase, RBP11-like subunit"/>
    <property type="match status" value="1"/>
</dbReference>
<comment type="caution">
    <text evidence="9">The sequence shown here is derived from an EMBL/GenBank/DDBJ whole genome shotgun (WGS) entry which is preliminary data.</text>
</comment>
<evidence type="ECO:0000256" key="5">
    <source>
        <dbReference type="ARBA" id="ARBA00023242"/>
    </source>
</evidence>
<evidence type="ECO:0000259" key="8">
    <source>
        <dbReference type="Pfam" id="PF13656"/>
    </source>
</evidence>
<comment type="subcellular location">
    <subcellularLocation>
        <location evidence="1">Nucleus</location>
    </subcellularLocation>
</comment>
<evidence type="ECO:0000313" key="10">
    <source>
        <dbReference type="Proteomes" id="UP000801492"/>
    </source>
</evidence>
<dbReference type="FunFam" id="3.30.1360.10:FF:000006">
    <property type="entry name" value="DNA-directed RNA polymerases I and III subunit RPAC2"/>
    <property type="match status" value="1"/>
</dbReference>
<protein>
    <recommendedName>
        <fullName evidence="2">DNA-directed RNA polymerases I and III subunit RPAC2</fullName>
    </recommendedName>
    <alternativeName>
        <fullName evidence="7">DNA-directed RNA polymerase I subunit D</fullName>
    </alternativeName>
</protein>
<dbReference type="GO" id="GO:0005666">
    <property type="term" value="C:RNA polymerase III complex"/>
    <property type="evidence" value="ECO:0007669"/>
    <property type="project" value="TreeGrafter"/>
</dbReference>
<dbReference type="PANTHER" id="PTHR13946">
    <property type="entry name" value="DNA-DIRECTED RNA POLYMERASE I,II,III"/>
    <property type="match status" value="1"/>
</dbReference>
<keyword evidence="10" id="KW-1185">Reference proteome</keyword>
<dbReference type="Proteomes" id="UP000801492">
    <property type="component" value="Unassembled WGS sequence"/>
</dbReference>
<dbReference type="EMBL" id="VTPC01004621">
    <property type="protein sequence ID" value="KAF2896940.1"/>
    <property type="molecule type" value="Genomic_DNA"/>
</dbReference>
<keyword evidence="5" id="KW-0539">Nucleus</keyword>
<evidence type="ECO:0000256" key="2">
    <source>
        <dbReference type="ARBA" id="ARBA00022079"/>
    </source>
</evidence>
<name>A0A8K0G9V5_IGNLU</name>
<dbReference type="AlphaFoldDB" id="A0A8K0G9V5"/>
<dbReference type="GO" id="GO:0005736">
    <property type="term" value="C:RNA polymerase I complex"/>
    <property type="evidence" value="ECO:0007669"/>
    <property type="project" value="TreeGrafter"/>
</dbReference>
<organism evidence="9 10">
    <name type="scientific">Ignelater luminosus</name>
    <name type="common">Cucubano</name>
    <name type="synonym">Pyrophorus luminosus</name>
    <dbReference type="NCBI Taxonomy" id="2038154"/>
    <lineage>
        <taxon>Eukaryota</taxon>
        <taxon>Metazoa</taxon>
        <taxon>Ecdysozoa</taxon>
        <taxon>Arthropoda</taxon>
        <taxon>Hexapoda</taxon>
        <taxon>Insecta</taxon>
        <taxon>Pterygota</taxon>
        <taxon>Neoptera</taxon>
        <taxon>Endopterygota</taxon>
        <taxon>Coleoptera</taxon>
        <taxon>Polyphaga</taxon>
        <taxon>Elateriformia</taxon>
        <taxon>Elateroidea</taxon>
        <taxon>Elateridae</taxon>
        <taxon>Agrypninae</taxon>
        <taxon>Pyrophorini</taxon>
        <taxon>Ignelater</taxon>
    </lineage>
</organism>
<evidence type="ECO:0000256" key="1">
    <source>
        <dbReference type="ARBA" id="ARBA00004123"/>
    </source>
</evidence>
<sequence length="105" mass="11813">MPIAQLASSEAKGETSKTFVFNNEGHTLGNALRCIISSYEDVQFCGYTVPHPAESKMHFRIQMHKGRAVDALKRGLQDLVKMCDHTIETFENEVTTFKNENHIAT</sequence>
<proteinExistence type="inferred from homology"/>
<dbReference type="OrthoDB" id="510325at2759"/>
<accession>A0A8K0G9V5</accession>
<dbReference type="InterPro" id="IPR008193">
    <property type="entry name" value="RNA_pol_Rpb11_13-16kDa_CS"/>
</dbReference>
<dbReference type="GO" id="GO:0003677">
    <property type="term" value="F:DNA binding"/>
    <property type="evidence" value="ECO:0007669"/>
    <property type="project" value="InterPro"/>
</dbReference>
<keyword evidence="4" id="KW-0804">Transcription</keyword>
<gene>
    <name evidence="9" type="ORF">ILUMI_09234</name>
</gene>
<dbReference type="Pfam" id="PF13656">
    <property type="entry name" value="RNA_pol_L_2"/>
    <property type="match status" value="1"/>
</dbReference>
<evidence type="ECO:0000256" key="4">
    <source>
        <dbReference type="ARBA" id="ARBA00023163"/>
    </source>
</evidence>
<dbReference type="SUPFAM" id="SSF55257">
    <property type="entry name" value="RBP11-like subunits of RNA polymerase"/>
    <property type="match status" value="1"/>
</dbReference>
<feature type="domain" description="DNA-directed RNA polymerase RBP11-like dimerisation" evidence="8">
    <location>
        <begin position="18"/>
        <end position="88"/>
    </location>
</feature>
<dbReference type="GO" id="GO:0006362">
    <property type="term" value="P:transcription elongation by RNA polymerase I"/>
    <property type="evidence" value="ECO:0007669"/>
    <property type="project" value="TreeGrafter"/>
</dbReference>
<dbReference type="InterPro" id="IPR033898">
    <property type="entry name" value="RNAP_AC19"/>
</dbReference>
<dbReference type="InterPro" id="IPR036603">
    <property type="entry name" value="RBP11-like"/>
</dbReference>
<evidence type="ECO:0000256" key="7">
    <source>
        <dbReference type="ARBA" id="ARBA00031757"/>
    </source>
</evidence>
<dbReference type="HAMAP" id="MF_00261">
    <property type="entry name" value="RNApol_arch_Rpo11"/>
    <property type="match status" value="1"/>
</dbReference>
<dbReference type="GO" id="GO:0003899">
    <property type="term" value="F:DNA-directed RNA polymerase activity"/>
    <property type="evidence" value="ECO:0007669"/>
    <property type="project" value="InterPro"/>
</dbReference>
<evidence type="ECO:0000256" key="3">
    <source>
        <dbReference type="ARBA" id="ARBA00022478"/>
    </source>
</evidence>
<reference evidence="9" key="1">
    <citation type="submission" date="2019-08" db="EMBL/GenBank/DDBJ databases">
        <title>The genome of the North American firefly Photinus pyralis.</title>
        <authorList>
            <consortium name="Photinus pyralis genome working group"/>
            <person name="Fallon T.R."/>
            <person name="Sander Lower S.E."/>
            <person name="Weng J.-K."/>
        </authorList>
    </citation>
    <scope>NUCLEOTIDE SEQUENCE</scope>
    <source>
        <strain evidence="9">TRF0915ILg1</strain>
        <tissue evidence="9">Whole body</tissue>
    </source>
</reference>
<dbReference type="PANTHER" id="PTHR13946:SF28">
    <property type="entry name" value="DNA-DIRECTED RNA POLYMERASES I AND III SUBUNIT RPAC2"/>
    <property type="match status" value="1"/>
</dbReference>
<comment type="similarity">
    <text evidence="6">Belongs to the archaeal Rpo11/eukaryotic RPB11/RPC19 RNA polymerase subunit family.</text>
</comment>
<dbReference type="GO" id="GO:0006383">
    <property type="term" value="P:transcription by RNA polymerase III"/>
    <property type="evidence" value="ECO:0007669"/>
    <property type="project" value="TreeGrafter"/>
</dbReference>
<dbReference type="CDD" id="cd07029">
    <property type="entry name" value="RNAP_I_III_AC19"/>
    <property type="match status" value="1"/>
</dbReference>
<evidence type="ECO:0000256" key="6">
    <source>
        <dbReference type="ARBA" id="ARBA00025751"/>
    </source>
</evidence>
<dbReference type="GO" id="GO:0046983">
    <property type="term" value="F:protein dimerization activity"/>
    <property type="evidence" value="ECO:0007669"/>
    <property type="project" value="InterPro"/>
</dbReference>
<dbReference type="PROSITE" id="PS01154">
    <property type="entry name" value="RNA_POL_L_13KD"/>
    <property type="match status" value="1"/>
</dbReference>
<keyword evidence="3" id="KW-0240">DNA-directed RNA polymerase</keyword>